<proteinExistence type="predicted"/>
<name>A0A2Z7BXC0_9LAMI</name>
<sequence length="90" mass="9817">MVPLLAMICCSVGALPSCAVRCCITTIECCWRMLVELFPVLSCSDLDRGGGQIRPAAVIFAKGEDGPAGALRRRVWTSWSAKKKMDQLEQ</sequence>
<evidence type="ECO:0000313" key="3">
    <source>
        <dbReference type="Proteomes" id="UP000250235"/>
    </source>
</evidence>
<evidence type="ECO:0000256" key="1">
    <source>
        <dbReference type="SAM" id="SignalP"/>
    </source>
</evidence>
<reference evidence="2 3" key="1">
    <citation type="journal article" date="2015" name="Proc. Natl. Acad. Sci. U.S.A.">
        <title>The resurrection genome of Boea hygrometrica: A blueprint for survival of dehydration.</title>
        <authorList>
            <person name="Xiao L."/>
            <person name="Yang G."/>
            <person name="Zhang L."/>
            <person name="Yang X."/>
            <person name="Zhao S."/>
            <person name="Ji Z."/>
            <person name="Zhou Q."/>
            <person name="Hu M."/>
            <person name="Wang Y."/>
            <person name="Chen M."/>
            <person name="Xu Y."/>
            <person name="Jin H."/>
            <person name="Xiao X."/>
            <person name="Hu G."/>
            <person name="Bao F."/>
            <person name="Hu Y."/>
            <person name="Wan P."/>
            <person name="Li L."/>
            <person name="Deng X."/>
            <person name="Kuang T."/>
            <person name="Xiang C."/>
            <person name="Zhu J.K."/>
            <person name="Oliver M.J."/>
            <person name="He Y."/>
        </authorList>
    </citation>
    <scope>NUCLEOTIDE SEQUENCE [LARGE SCALE GENOMIC DNA]</scope>
    <source>
        <strain evidence="3">cv. XS01</strain>
    </source>
</reference>
<accession>A0A2Z7BXC0</accession>
<protein>
    <recommendedName>
        <fullName evidence="4">Secreted protein</fullName>
    </recommendedName>
</protein>
<gene>
    <name evidence="2" type="ORF">F511_18344</name>
</gene>
<evidence type="ECO:0008006" key="4">
    <source>
        <dbReference type="Google" id="ProtNLM"/>
    </source>
</evidence>
<feature type="signal peptide" evidence="1">
    <location>
        <begin position="1"/>
        <end position="19"/>
    </location>
</feature>
<feature type="chain" id="PRO_5016319484" description="Secreted protein" evidence="1">
    <location>
        <begin position="20"/>
        <end position="90"/>
    </location>
</feature>
<dbReference type="EMBL" id="KV001283">
    <property type="protein sequence ID" value="KZV39283.1"/>
    <property type="molecule type" value="Genomic_DNA"/>
</dbReference>
<dbReference type="Proteomes" id="UP000250235">
    <property type="component" value="Unassembled WGS sequence"/>
</dbReference>
<dbReference type="AlphaFoldDB" id="A0A2Z7BXC0"/>
<keyword evidence="3" id="KW-1185">Reference proteome</keyword>
<evidence type="ECO:0000313" key="2">
    <source>
        <dbReference type="EMBL" id="KZV39283.1"/>
    </source>
</evidence>
<organism evidence="2 3">
    <name type="scientific">Dorcoceras hygrometricum</name>
    <dbReference type="NCBI Taxonomy" id="472368"/>
    <lineage>
        <taxon>Eukaryota</taxon>
        <taxon>Viridiplantae</taxon>
        <taxon>Streptophyta</taxon>
        <taxon>Embryophyta</taxon>
        <taxon>Tracheophyta</taxon>
        <taxon>Spermatophyta</taxon>
        <taxon>Magnoliopsida</taxon>
        <taxon>eudicotyledons</taxon>
        <taxon>Gunneridae</taxon>
        <taxon>Pentapetalae</taxon>
        <taxon>asterids</taxon>
        <taxon>lamiids</taxon>
        <taxon>Lamiales</taxon>
        <taxon>Gesneriaceae</taxon>
        <taxon>Didymocarpoideae</taxon>
        <taxon>Trichosporeae</taxon>
        <taxon>Loxocarpinae</taxon>
        <taxon>Dorcoceras</taxon>
    </lineage>
</organism>
<keyword evidence="1" id="KW-0732">Signal</keyword>